<dbReference type="Proteomes" id="UP001331761">
    <property type="component" value="Unassembled WGS sequence"/>
</dbReference>
<dbReference type="EMBL" id="WIXE01022035">
    <property type="protein sequence ID" value="KAK5967836.1"/>
    <property type="molecule type" value="Genomic_DNA"/>
</dbReference>
<name>A0AAN8ETH1_TRICO</name>
<accession>A0AAN8ETH1</accession>
<comment type="caution">
    <text evidence="1">The sequence shown here is derived from an EMBL/GenBank/DDBJ whole genome shotgun (WGS) entry which is preliminary data.</text>
</comment>
<dbReference type="PANTHER" id="PTHR31751">
    <property type="entry name" value="SI:CH211-108C17.2-RELATED-RELATED"/>
    <property type="match status" value="1"/>
</dbReference>
<dbReference type="AlphaFoldDB" id="A0AAN8ETH1"/>
<sequence>MFMDRKRLCVICGESKDEREMRSASATKVQNAILIACLSACGGLKKGADAKTVYDCCHVNRRFLCHTHYVLAAQYITAEMELNGKQFQHFEDPETSGSTAYVSVQDIPNLIVQFVNEFMIANNISGTATAKDVYHFMNVALRRYHATRLWPLEEEVSAVSLLTNSSNDITPYMDFTCITEPTSTSKLSRQGDPVSCKQFMGETNSTAAGPYICFNNDIPSHMEFDGETATCITSRRSLRDKMDCVICGVIHAPHGFRNSPTSKVENAIIMASLTAFGRYKPENVKVVYDSCNVFRKFMCHRHYAEAAQYIAIEMEMSGKPLSQFEGPRNPTCTAYVTEHGIPPRIVSLVNDFIIAMKANAIATEKDICQFMNSSIRRYYGTPLWPRKGSLRPSAKAQDNNIRYTSHVVGTSSGLSCPQDRARLSPVKITVGTPVHAVHVSAVPVSTNTQNNGVVSYTNSTGRIELNASSLLQNSSDTMPHPEYSGGVEQNETCDMADISPYMDSIGDTEPSATSKYYLVQGEMLMKLFRFCPECGCNLNQTRLSAVGTAAIVRYVCPRCSRRASSIKHWMCQHHFVKHNREKSFKGNVAACVAAITTGLRYVELQRWTKLLKMSLLRQAFFWKVFEWTKRTMIGVYQVQQDQWLKIVRLFYKKSEGLQLAMDTTSSCRCAGLAANTVFSDTRTKLILHSVSAHYSMTGEPCDRTDIKQFHQRLSRAGLSISSLITTSRNMLDKEVRAENGYVRYCHNQKELLRWLDSNLRKAARRLGCGSICLWVKHVKRHLKIAIDVGNRSGLDIPSFFNTCLMHVRGVHQWPMEEVTGMHERCAHPPLKSGQPEPQVLRGHAYESFRDVILDKSFQKSLKTASSSRGASLREMRNTFNRIYRRKRIHYPNSIHPLYTTMSIMYMNERRLAKLTDEVAAEAKRRRSNSRKTAFKRSSYTKWTDQILETDLKSRLKMLEMKWDEPSSQEALEMMKVDEEYEIDL</sequence>
<keyword evidence="2" id="KW-1185">Reference proteome</keyword>
<evidence type="ECO:0000313" key="1">
    <source>
        <dbReference type="EMBL" id="KAK5967836.1"/>
    </source>
</evidence>
<gene>
    <name evidence="1" type="ORF">GCK32_004961</name>
</gene>
<protein>
    <submittedName>
        <fullName evidence="1">Uncharacterized protein</fullName>
    </submittedName>
</protein>
<organism evidence="1 2">
    <name type="scientific">Trichostrongylus colubriformis</name>
    <name type="common">Black scour worm</name>
    <dbReference type="NCBI Taxonomy" id="6319"/>
    <lineage>
        <taxon>Eukaryota</taxon>
        <taxon>Metazoa</taxon>
        <taxon>Ecdysozoa</taxon>
        <taxon>Nematoda</taxon>
        <taxon>Chromadorea</taxon>
        <taxon>Rhabditida</taxon>
        <taxon>Rhabditina</taxon>
        <taxon>Rhabditomorpha</taxon>
        <taxon>Strongyloidea</taxon>
        <taxon>Trichostrongylidae</taxon>
        <taxon>Trichostrongylus</taxon>
    </lineage>
</organism>
<evidence type="ECO:0000313" key="2">
    <source>
        <dbReference type="Proteomes" id="UP001331761"/>
    </source>
</evidence>
<dbReference type="PANTHER" id="PTHR31751:SF42">
    <property type="entry name" value="PROTEIN CBG10204"/>
    <property type="match status" value="1"/>
</dbReference>
<reference evidence="1 2" key="1">
    <citation type="submission" date="2019-10" db="EMBL/GenBank/DDBJ databases">
        <title>Assembly and Annotation for the nematode Trichostrongylus colubriformis.</title>
        <authorList>
            <person name="Martin J."/>
        </authorList>
    </citation>
    <scope>NUCLEOTIDE SEQUENCE [LARGE SCALE GENOMIC DNA]</scope>
    <source>
        <strain evidence="1">G859</strain>
        <tissue evidence="1">Whole worm</tissue>
    </source>
</reference>
<proteinExistence type="predicted"/>